<comment type="caution">
    <text evidence="5">The sequence shown here is derived from an EMBL/GenBank/DDBJ whole genome shotgun (WGS) entry which is preliminary data.</text>
</comment>
<keyword evidence="1" id="KW-0645">Protease</keyword>
<dbReference type="PROSITE" id="PS50600">
    <property type="entry name" value="ULP_PROTEASE"/>
    <property type="match status" value="1"/>
</dbReference>
<dbReference type="InterPro" id="IPR003653">
    <property type="entry name" value="Peptidase_C48_C"/>
</dbReference>
<protein>
    <recommendedName>
        <fullName evidence="4">Ubiquitin-like protease family profile domain-containing protein</fullName>
    </recommendedName>
</protein>
<dbReference type="GO" id="GO:0008234">
    <property type="term" value="F:cysteine-type peptidase activity"/>
    <property type="evidence" value="ECO:0007669"/>
    <property type="project" value="UniProtKB-KW"/>
</dbReference>
<dbReference type="GO" id="GO:0000338">
    <property type="term" value="P:protein deneddylation"/>
    <property type="evidence" value="ECO:0007669"/>
    <property type="project" value="TreeGrafter"/>
</dbReference>
<evidence type="ECO:0000313" key="5">
    <source>
        <dbReference type="EMBL" id="NEU96851.1"/>
    </source>
</evidence>
<dbReference type="PANTHER" id="PTHR46468">
    <property type="entry name" value="SENTRIN-SPECIFIC PROTEASE 8"/>
    <property type="match status" value="1"/>
</dbReference>
<organism evidence="5 6">
    <name type="scientific">Bradyrhizobium uaiense</name>
    <dbReference type="NCBI Taxonomy" id="2594946"/>
    <lineage>
        <taxon>Bacteria</taxon>
        <taxon>Pseudomonadati</taxon>
        <taxon>Pseudomonadota</taxon>
        <taxon>Alphaproteobacteria</taxon>
        <taxon>Hyphomicrobiales</taxon>
        <taxon>Nitrobacteraceae</taxon>
        <taxon>Bradyrhizobium</taxon>
    </lineage>
</organism>
<proteinExistence type="predicted"/>
<dbReference type="Proteomes" id="UP000468531">
    <property type="component" value="Unassembled WGS sequence"/>
</dbReference>
<evidence type="ECO:0000313" key="6">
    <source>
        <dbReference type="Proteomes" id="UP000468531"/>
    </source>
</evidence>
<name>A0A6P1BGU6_9BRAD</name>
<keyword evidence="6" id="KW-1185">Reference proteome</keyword>
<dbReference type="PANTHER" id="PTHR46468:SF1">
    <property type="entry name" value="SENTRIN-SPECIFIC PROTEASE 8"/>
    <property type="match status" value="1"/>
</dbReference>
<evidence type="ECO:0000256" key="3">
    <source>
        <dbReference type="ARBA" id="ARBA00022807"/>
    </source>
</evidence>
<gene>
    <name evidence="5" type="ORF">FNJ47_13610</name>
</gene>
<accession>A0A6P1BGU6</accession>
<dbReference type="GO" id="GO:0006508">
    <property type="term" value="P:proteolysis"/>
    <property type="evidence" value="ECO:0007669"/>
    <property type="project" value="UniProtKB-KW"/>
</dbReference>
<evidence type="ECO:0000256" key="2">
    <source>
        <dbReference type="ARBA" id="ARBA00022801"/>
    </source>
</evidence>
<feature type="domain" description="Ubiquitin-like protease family profile" evidence="4">
    <location>
        <begin position="1"/>
        <end position="89"/>
    </location>
</feature>
<dbReference type="SUPFAM" id="SSF54001">
    <property type="entry name" value="Cysteine proteinases"/>
    <property type="match status" value="1"/>
</dbReference>
<dbReference type="Pfam" id="PF02902">
    <property type="entry name" value="Peptidase_C48"/>
    <property type="match status" value="1"/>
</dbReference>
<evidence type="ECO:0000259" key="4">
    <source>
        <dbReference type="PROSITE" id="PS50600"/>
    </source>
</evidence>
<keyword evidence="2" id="KW-0378">Hydrolase</keyword>
<dbReference type="InterPro" id="IPR044613">
    <property type="entry name" value="Nep1/2-like"/>
</dbReference>
<dbReference type="GO" id="GO:0019784">
    <property type="term" value="F:deNEDDylase activity"/>
    <property type="evidence" value="ECO:0007669"/>
    <property type="project" value="InterPro"/>
</dbReference>
<dbReference type="EMBL" id="VKHP01000044">
    <property type="protein sequence ID" value="NEU96851.1"/>
    <property type="molecule type" value="Genomic_DNA"/>
</dbReference>
<dbReference type="Gene3D" id="3.40.395.10">
    <property type="entry name" value="Adenoviral Proteinase, Chain A"/>
    <property type="match status" value="1"/>
</dbReference>
<dbReference type="AlphaFoldDB" id="A0A6P1BGU6"/>
<evidence type="ECO:0000256" key="1">
    <source>
        <dbReference type="ARBA" id="ARBA00022670"/>
    </source>
</evidence>
<reference evidence="5 6" key="1">
    <citation type="journal article" date="2020" name="Arch. Microbiol.">
        <title>Bradyrhizobium uaiense sp. nov., a new highly efficient cowpea symbiont.</title>
        <authorList>
            <person name="Cabral Michel D."/>
            <person name="Azarias Guimaraes A."/>
            <person name="Martins da Costa E."/>
            <person name="Soares de Carvalho T."/>
            <person name="Balsanelli E."/>
            <person name="Willems A."/>
            <person name="Maltempi de Souza E."/>
            <person name="de Souza Moreira F.M."/>
        </authorList>
    </citation>
    <scope>NUCLEOTIDE SEQUENCE [LARGE SCALE GENOMIC DNA]</scope>
    <source>
        <strain evidence="5 6">UFLA 03-164</strain>
    </source>
</reference>
<dbReference type="InterPro" id="IPR038765">
    <property type="entry name" value="Papain-like_cys_pep_sf"/>
</dbReference>
<sequence>MADFLFLPVNDASATDLNRRGSHWSFLLVDRRVRGRLVAYHYDSVLGYNDRFAATIAERVGANLQDAPISQQRNEYDCGVFVVDGTRALVSRLAAGPQPDLNLRNLVVDRRAL</sequence>
<keyword evidence="3" id="KW-0788">Thiol protease</keyword>